<dbReference type="Pfam" id="PF07992">
    <property type="entry name" value="Pyr_redox_2"/>
    <property type="match status" value="1"/>
</dbReference>
<organism evidence="5 6">
    <name type="scientific">Nonomuraea guangzhouensis</name>
    <dbReference type="NCBI Taxonomy" id="1291555"/>
    <lineage>
        <taxon>Bacteria</taxon>
        <taxon>Bacillati</taxon>
        <taxon>Actinomycetota</taxon>
        <taxon>Actinomycetes</taxon>
        <taxon>Streptosporangiales</taxon>
        <taxon>Streptosporangiaceae</taxon>
        <taxon>Nonomuraea</taxon>
    </lineage>
</organism>
<reference evidence="6" key="1">
    <citation type="journal article" date="2019" name="Int. J. Syst. Evol. Microbiol.">
        <title>The Global Catalogue of Microorganisms (GCM) 10K type strain sequencing project: providing services to taxonomists for standard genome sequencing and annotation.</title>
        <authorList>
            <consortium name="The Broad Institute Genomics Platform"/>
            <consortium name="The Broad Institute Genome Sequencing Center for Infectious Disease"/>
            <person name="Wu L."/>
            <person name="Ma J."/>
        </authorList>
    </citation>
    <scope>NUCLEOTIDE SEQUENCE [LARGE SCALE GENOMIC DNA]</scope>
    <source>
        <strain evidence="6">CGMCC 1.15399</strain>
    </source>
</reference>
<dbReference type="Proteomes" id="UP001597097">
    <property type="component" value="Unassembled WGS sequence"/>
</dbReference>
<dbReference type="EMBL" id="JBHUCM010000010">
    <property type="protein sequence ID" value="MFD1537419.1"/>
    <property type="molecule type" value="Genomic_DNA"/>
</dbReference>
<gene>
    <name evidence="5" type="ORF">ACFSJ0_10270</name>
</gene>
<keyword evidence="1" id="KW-0285">Flavoprotein</keyword>
<dbReference type="InterPro" id="IPR000595">
    <property type="entry name" value="cNMP-bd_dom"/>
</dbReference>
<evidence type="ECO:0000259" key="4">
    <source>
        <dbReference type="PROSITE" id="PS50042"/>
    </source>
</evidence>
<keyword evidence="6" id="KW-1185">Reference proteome</keyword>
<comment type="caution">
    <text evidence="5">The sequence shown here is derived from an EMBL/GenBank/DDBJ whole genome shotgun (WGS) entry which is preliminary data.</text>
</comment>
<evidence type="ECO:0000256" key="2">
    <source>
        <dbReference type="ARBA" id="ARBA00023002"/>
    </source>
</evidence>
<evidence type="ECO:0000256" key="1">
    <source>
        <dbReference type="ARBA" id="ARBA00022630"/>
    </source>
</evidence>
<dbReference type="CDD" id="cd00038">
    <property type="entry name" value="CAP_ED"/>
    <property type="match status" value="1"/>
</dbReference>
<keyword evidence="2" id="KW-0560">Oxidoreductase</keyword>
<accession>A0ABW4G495</accession>
<evidence type="ECO:0000313" key="6">
    <source>
        <dbReference type="Proteomes" id="UP001597097"/>
    </source>
</evidence>
<dbReference type="InterPro" id="IPR050097">
    <property type="entry name" value="Ferredoxin-NADP_redctase_2"/>
</dbReference>
<dbReference type="InterPro" id="IPR023753">
    <property type="entry name" value="FAD/NAD-binding_dom"/>
</dbReference>
<evidence type="ECO:0000256" key="3">
    <source>
        <dbReference type="ARBA" id="ARBA00048132"/>
    </source>
</evidence>
<comment type="catalytic activity">
    <reaction evidence="3">
        <text>[thioredoxin]-dithiol + NADP(+) = [thioredoxin]-disulfide + NADPH + H(+)</text>
        <dbReference type="Rhea" id="RHEA:20345"/>
        <dbReference type="Rhea" id="RHEA-COMP:10698"/>
        <dbReference type="Rhea" id="RHEA-COMP:10700"/>
        <dbReference type="ChEBI" id="CHEBI:15378"/>
        <dbReference type="ChEBI" id="CHEBI:29950"/>
        <dbReference type="ChEBI" id="CHEBI:50058"/>
        <dbReference type="ChEBI" id="CHEBI:57783"/>
        <dbReference type="ChEBI" id="CHEBI:58349"/>
        <dbReference type="EC" id="1.8.1.9"/>
    </reaction>
</comment>
<feature type="domain" description="Cyclic nucleotide-binding" evidence="4">
    <location>
        <begin position="35"/>
        <end position="140"/>
    </location>
</feature>
<dbReference type="PANTHER" id="PTHR48105">
    <property type="entry name" value="THIOREDOXIN REDUCTASE 1-RELATED-RELATED"/>
    <property type="match status" value="1"/>
</dbReference>
<proteinExistence type="predicted"/>
<evidence type="ECO:0000313" key="5">
    <source>
        <dbReference type="EMBL" id="MFD1537419.1"/>
    </source>
</evidence>
<dbReference type="Pfam" id="PF00027">
    <property type="entry name" value="cNMP_binding"/>
    <property type="match status" value="1"/>
</dbReference>
<dbReference type="RefSeq" id="WP_219534755.1">
    <property type="nucleotide sequence ID" value="NZ_JAHKRM010000023.1"/>
</dbReference>
<dbReference type="SMART" id="SM00100">
    <property type="entry name" value="cNMP"/>
    <property type="match status" value="1"/>
</dbReference>
<protein>
    <submittedName>
        <fullName evidence="5">FAD-dependent oxidoreductase</fullName>
    </submittedName>
</protein>
<dbReference type="PROSITE" id="PS50042">
    <property type="entry name" value="CNMP_BINDING_3"/>
    <property type="match status" value="1"/>
</dbReference>
<name>A0ABW4G495_9ACTN</name>
<sequence length="574" mass="59982">MDTDPAEASAEPRLVSLVGRSPVLDAAQLGVLRGYGSERDVAAGDVLFADGDETYDLIVLLAGTADIVEGYGRPGAAVVAGYGPSEFLGEIGMLTGQRAFLSAVATSAGRVLAVPVAQLRRIMAQEPGLSDLFLRTFLLRHSILMSRSTGLTLIGSRFDRDTRRLLEVLARNRLVWNWLDLEESPEAEQILQGLDVPIADLPIIIVPGGPVLRNPGSRALLDALAISGHAGAYPPGVCDLLVVGAGPGGLAASVAGASEGMATTLAEDTALGGQAGTSSRIENYLGFPAGLSGEELAARGTLQAQKFGVRIKLAAKATSLSFQDGVHQVAFDDGEAIQAKSVIIATGARYNRLPLDRLAEFEGVGVYYAATQTEAQACGTGPVAIVGGGNSAGQAALFLSRSCAEVYVIIRHDALDTSMSRYLVDRIERNPRIVVRPSTHVTALIGTDQLEAVRLRREGRQEADELAVAGLFIFIGAKPGTGWLAGQLAEDRHGFLLTGSDIPADRLEHGGRTPLFLETSRPGIFAVGDVRSGSVKRVAAAIGEGSVAVRLAFERLQSAGQADLIGPAAPQPTS</sequence>